<name>A0A1F6SX67_9PROT</name>
<feature type="domain" description="CzcB-like barrel-sandwich hybrid" evidence="4">
    <location>
        <begin position="67"/>
        <end position="158"/>
    </location>
</feature>
<dbReference type="AlphaFoldDB" id="A0A1F6SX67"/>
<dbReference type="InterPro" id="IPR050465">
    <property type="entry name" value="UPF0194_transport"/>
</dbReference>
<dbReference type="Pfam" id="PF25975">
    <property type="entry name" value="CzcB_C"/>
    <property type="match status" value="1"/>
</dbReference>
<organism evidence="7 8">
    <name type="scientific">Candidatus Muproteobacteria bacterium RBG_16_62_13</name>
    <dbReference type="NCBI Taxonomy" id="1817756"/>
    <lineage>
        <taxon>Bacteria</taxon>
        <taxon>Pseudomonadati</taxon>
        <taxon>Pseudomonadota</taxon>
        <taxon>Candidatus Muproteobacteria</taxon>
    </lineage>
</organism>
<dbReference type="PANTHER" id="PTHR32347">
    <property type="entry name" value="EFFLUX SYSTEM COMPONENT YKNX-RELATED"/>
    <property type="match status" value="1"/>
</dbReference>
<feature type="domain" description="YknX-like beta-barrel" evidence="6">
    <location>
        <begin position="160"/>
        <end position="233"/>
    </location>
</feature>
<evidence type="ECO:0000256" key="3">
    <source>
        <dbReference type="SAM" id="Phobius"/>
    </source>
</evidence>
<feature type="transmembrane region" description="Helical" evidence="3">
    <location>
        <begin position="12"/>
        <end position="30"/>
    </location>
</feature>
<comment type="subcellular location">
    <subcellularLocation>
        <location evidence="1">Cell envelope</location>
    </subcellularLocation>
</comment>
<gene>
    <name evidence="7" type="ORF">A2140_04755</name>
</gene>
<evidence type="ECO:0000256" key="1">
    <source>
        <dbReference type="ARBA" id="ARBA00004196"/>
    </source>
</evidence>
<dbReference type="InterPro" id="IPR058647">
    <property type="entry name" value="BSH_CzcB-like"/>
</dbReference>
<evidence type="ECO:0000259" key="6">
    <source>
        <dbReference type="Pfam" id="PF25990"/>
    </source>
</evidence>
<keyword evidence="3" id="KW-0472">Membrane</keyword>
<dbReference type="STRING" id="1817756.A2140_04755"/>
<dbReference type="Pfam" id="PF25973">
    <property type="entry name" value="BSH_CzcB"/>
    <property type="match status" value="1"/>
</dbReference>
<evidence type="ECO:0000259" key="4">
    <source>
        <dbReference type="Pfam" id="PF25973"/>
    </source>
</evidence>
<dbReference type="InterPro" id="IPR058649">
    <property type="entry name" value="CzcB_C"/>
</dbReference>
<evidence type="ECO:0000256" key="2">
    <source>
        <dbReference type="ARBA" id="ARBA00023054"/>
    </source>
</evidence>
<dbReference type="InterPro" id="IPR058636">
    <property type="entry name" value="Beta-barrel_YknX"/>
</dbReference>
<keyword evidence="3" id="KW-1133">Transmembrane helix</keyword>
<evidence type="ECO:0000259" key="5">
    <source>
        <dbReference type="Pfam" id="PF25975"/>
    </source>
</evidence>
<dbReference type="Proteomes" id="UP000178379">
    <property type="component" value="Unassembled WGS sequence"/>
</dbReference>
<feature type="domain" description="CzcB-like C-terminal circularly permuted SH3-like" evidence="5">
    <location>
        <begin position="245"/>
        <end position="296"/>
    </location>
</feature>
<evidence type="ECO:0000313" key="8">
    <source>
        <dbReference type="Proteomes" id="UP000178379"/>
    </source>
</evidence>
<sequence>MNTLTPKTRWIILAATGGVIVFIAVWWFFLRAPDEQAVIYRPAAVKRGDIEQTIVSTGVVQPRNRLEIKPPIAGRIEVVLVREGDVVRKGQVIAWMSSLERAALLDAARAQGPEEAKRWEELYRPTPIVAPLNGRVIARNTEPGQTFTPTDAVFVLSDLLTIKAQVDETDIARIKLRQAARVTLDAYPDTTFNGQVIEIAFDAKTVNNVTTYTVDVLPQKPPAFLRSGMTANVHFLLASRQATLLVPATAVRVRDGASYVMVPGENKDPVERPVTTGISDGRQIEVLDGLQEGDPILVASLGLRKSRAGGSSPLNPFGGKKKQ</sequence>
<dbReference type="GO" id="GO:0030313">
    <property type="term" value="C:cell envelope"/>
    <property type="evidence" value="ECO:0007669"/>
    <property type="project" value="UniProtKB-SubCell"/>
</dbReference>
<dbReference type="Gene3D" id="2.40.50.100">
    <property type="match status" value="1"/>
</dbReference>
<dbReference type="Pfam" id="PF25990">
    <property type="entry name" value="Beta-barrel_YknX"/>
    <property type="match status" value="1"/>
</dbReference>
<proteinExistence type="predicted"/>
<keyword evidence="2" id="KW-0175">Coiled coil</keyword>
<accession>A0A1F6SX67</accession>
<dbReference type="Gene3D" id="2.40.420.20">
    <property type="match status" value="1"/>
</dbReference>
<dbReference type="PANTHER" id="PTHR32347:SF14">
    <property type="entry name" value="EFFLUX SYSTEM COMPONENT YKNX-RELATED"/>
    <property type="match status" value="1"/>
</dbReference>
<dbReference type="SUPFAM" id="SSF111369">
    <property type="entry name" value="HlyD-like secretion proteins"/>
    <property type="match status" value="1"/>
</dbReference>
<dbReference type="EMBL" id="MFSQ01000150">
    <property type="protein sequence ID" value="OGI37279.1"/>
    <property type="molecule type" value="Genomic_DNA"/>
</dbReference>
<reference evidence="7 8" key="1">
    <citation type="journal article" date="2016" name="Nat. Commun.">
        <title>Thousands of microbial genomes shed light on interconnected biogeochemical processes in an aquifer system.</title>
        <authorList>
            <person name="Anantharaman K."/>
            <person name="Brown C.T."/>
            <person name="Hug L.A."/>
            <person name="Sharon I."/>
            <person name="Castelle C.J."/>
            <person name="Probst A.J."/>
            <person name="Thomas B.C."/>
            <person name="Singh A."/>
            <person name="Wilkins M.J."/>
            <person name="Karaoz U."/>
            <person name="Brodie E.L."/>
            <person name="Williams K.H."/>
            <person name="Hubbard S.S."/>
            <person name="Banfield J.F."/>
        </authorList>
    </citation>
    <scope>NUCLEOTIDE SEQUENCE [LARGE SCALE GENOMIC DNA]</scope>
</reference>
<evidence type="ECO:0000313" key="7">
    <source>
        <dbReference type="EMBL" id="OGI37279.1"/>
    </source>
</evidence>
<dbReference type="Gene3D" id="2.40.30.170">
    <property type="match status" value="1"/>
</dbReference>
<comment type="caution">
    <text evidence="7">The sequence shown here is derived from an EMBL/GenBank/DDBJ whole genome shotgun (WGS) entry which is preliminary data.</text>
</comment>
<protein>
    <submittedName>
        <fullName evidence="7">Macrolide transporter</fullName>
    </submittedName>
</protein>
<keyword evidence="3" id="KW-0812">Transmembrane</keyword>